<sequence>MERTPLATVSVKQQRRLTIVTNKDQRRRISIFRCRMQMLETSPSRWQSLSHLNFELPEPSRQGMMETEVQTSNNGGPRGLHLKRHWGWVGRWDGQDTIGHKISWNHHTMSEIWIRALQQFLKNYKCCKIV</sequence>
<comment type="caution">
    <text evidence="1">The sequence shown here is derived from an EMBL/GenBank/DDBJ whole genome shotgun (WGS) entry which is preliminary data.</text>
</comment>
<dbReference type="EMBL" id="CM037614">
    <property type="protein sequence ID" value="KAH8016202.1"/>
    <property type="molecule type" value="Genomic_DNA"/>
</dbReference>
<gene>
    <name evidence="1" type="ORF">K3G42_013637</name>
</gene>
<proteinExistence type="predicted"/>
<protein>
    <submittedName>
        <fullName evidence="1">Uncharacterized protein</fullName>
    </submittedName>
</protein>
<organism evidence="1 2">
    <name type="scientific">Sphaerodactylus townsendi</name>
    <dbReference type="NCBI Taxonomy" id="933632"/>
    <lineage>
        <taxon>Eukaryota</taxon>
        <taxon>Metazoa</taxon>
        <taxon>Chordata</taxon>
        <taxon>Craniata</taxon>
        <taxon>Vertebrata</taxon>
        <taxon>Euteleostomi</taxon>
        <taxon>Lepidosauria</taxon>
        <taxon>Squamata</taxon>
        <taxon>Bifurcata</taxon>
        <taxon>Gekkota</taxon>
        <taxon>Sphaerodactylidae</taxon>
        <taxon>Sphaerodactylus</taxon>
    </lineage>
</organism>
<keyword evidence="2" id="KW-1185">Reference proteome</keyword>
<evidence type="ECO:0000313" key="2">
    <source>
        <dbReference type="Proteomes" id="UP000827872"/>
    </source>
</evidence>
<name>A0ACB8G9M9_9SAUR</name>
<accession>A0ACB8G9M9</accession>
<evidence type="ECO:0000313" key="1">
    <source>
        <dbReference type="EMBL" id="KAH8016202.1"/>
    </source>
</evidence>
<dbReference type="Proteomes" id="UP000827872">
    <property type="component" value="Linkage Group LG01"/>
</dbReference>
<reference evidence="1" key="1">
    <citation type="submission" date="2021-08" db="EMBL/GenBank/DDBJ databases">
        <title>The first chromosome-level gecko genome reveals the dynamic sex chromosomes of Neotropical dwarf geckos (Sphaerodactylidae: Sphaerodactylus).</title>
        <authorList>
            <person name="Pinto B.J."/>
            <person name="Keating S.E."/>
            <person name="Gamble T."/>
        </authorList>
    </citation>
    <scope>NUCLEOTIDE SEQUENCE</scope>
    <source>
        <strain evidence="1">TG3544</strain>
    </source>
</reference>